<keyword evidence="2 5" id="KW-0812">Transmembrane</keyword>
<evidence type="ECO:0000256" key="2">
    <source>
        <dbReference type="ARBA" id="ARBA00022692"/>
    </source>
</evidence>
<dbReference type="Proteomes" id="UP000790096">
    <property type="component" value="Unassembled WGS sequence"/>
</dbReference>
<feature type="transmembrane region" description="Helical" evidence="5">
    <location>
        <begin position="7"/>
        <end position="28"/>
    </location>
</feature>
<dbReference type="PANTHER" id="PTHR43424:SF1">
    <property type="entry name" value="LOCUS PUTATIVE PROTEIN 1-RELATED"/>
    <property type="match status" value="1"/>
</dbReference>
<feature type="transmembrane region" description="Helical" evidence="5">
    <location>
        <begin position="40"/>
        <end position="63"/>
    </location>
</feature>
<evidence type="ECO:0000256" key="4">
    <source>
        <dbReference type="ARBA" id="ARBA00023136"/>
    </source>
</evidence>
<sequence>MNNIKNLFYISTVQVVNYLFPIITVPIIARTFGPENVGIINYIAAIVGYFSLFVNYSFNYTGVRWLSRNPADKNVLFCGIFIVQLAIFIFCTILFSVVIYLFQDLQRYSLLCWVSYFSCIASLFTQNWFLQSFSNFKVIAIFSFITKLITFILIILFISDKNDLVLYSAILNVTTFLTSLTIFIYTFRKYEIKAIIPSFFFIKSLISDGKYLFLSSIVTNIYTTTGIVILGVLSTKLDVGYYTSAQKLMDVSKSIVLLPISQIIFPILARKFGEGKEQGLETVKKVLPIFIVISIMFLFFINIFDELIVMLLFGKEFLPIISLVRILSIGLFAVFFGVFIGGQVMLNLGMDSAFVRIQIIIAILSLFINCLLVRANGGLVTSIVWSISEVVISLYQVVYLYRRGVIIFSWDTLSYNSILGSIKYVLNKK</sequence>
<feature type="transmembrane region" description="Helical" evidence="5">
    <location>
        <begin position="138"/>
        <end position="158"/>
    </location>
</feature>
<dbReference type="EMBL" id="JABBFR010000003">
    <property type="protein sequence ID" value="MBT0723486.1"/>
    <property type="molecule type" value="Genomic_DNA"/>
</dbReference>
<name>A0ABS5SU86_9GAMM</name>
<dbReference type="InterPro" id="IPR002797">
    <property type="entry name" value="Polysacc_synth"/>
</dbReference>
<evidence type="ECO:0000256" key="3">
    <source>
        <dbReference type="ARBA" id="ARBA00022989"/>
    </source>
</evidence>
<evidence type="ECO:0000256" key="1">
    <source>
        <dbReference type="ARBA" id="ARBA00004141"/>
    </source>
</evidence>
<feature type="transmembrane region" description="Helical" evidence="5">
    <location>
        <begin position="289"/>
        <end position="314"/>
    </location>
</feature>
<evidence type="ECO:0000313" key="6">
    <source>
        <dbReference type="EMBL" id="MBT0723486.1"/>
    </source>
</evidence>
<keyword evidence="3 5" id="KW-1133">Transmembrane helix</keyword>
<dbReference type="PANTHER" id="PTHR43424">
    <property type="entry name" value="LOCUS PUTATIVE PROTEIN 1-RELATED"/>
    <property type="match status" value="1"/>
</dbReference>
<comment type="caution">
    <text evidence="6">The sequence shown here is derived from an EMBL/GenBank/DDBJ whole genome shotgun (WGS) entry which is preliminary data.</text>
</comment>
<reference evidence="6 7" key="1">
    <citation type="submission" date="2020-04" db="EMBL/GenBank/DDBJ databases">
        <title>Genome sequencing of Rosenbergiella species.</title>
        <authorList>
            <person name="Alvarez-Perez S."/>
            <person name="Lievens B."/>
        </authorList>
    </citation>
    <scope>NUCLEOTIDE SEQUENCE [LARGE SCALE GENOMIC DNA]</scope>
    <source>
        <strain evidence="6 7">S61</strain>
    </source>
</reference>
<protein>
    <submittedName>
        <fullName evidence="6">Oligosaccharide flippase family protein</fullName>
    </submittedName>
</protein>
<comment type="subcellular location">
    <subcellularLocation>
        <location evidence="1">Membrane</location>
        <topology evidence="1">Multi-pass membrane protein</topology>
    </subcellularLocation>
</comment>
<feature type="transmembrane region" description="Helical" evidence="5">
    <location>
        <begin position="383"/>
        <end position="401"/>
    </location>
</feature>
<keyword evidence="7" id="KW-1185">Reference proteome</keyword>
<dbReference type="RefSeq" id="WP_214236205.1">
    <property type="nucleotide sequence ID" value="NZ_JABBFR010000003.1"/>
</dbReference>
<feature type="transmembrane region" description="Helical" evidence="5">
    <location>
        <begin position="251"/>
        <end position="269"/>
    </location>
</feature>
<feature type="transmembrane region" description="Helical" evidence="5">
    <location>
        <begin position="108"/>
        <end position="126"/>
    </location>
</feature>
<dbReference type="InterPro" id="IPR052556">
    <property type="entry name" value="PolySynth_Transporter"/>
</dbReference>
<feature type="transmembrane region" description="Helical" evidence="5">
    <location>
        <begin position="211"/>
        <end position="231"/>
    </location>
</feature>
<keyword evidence="4 5" id="KW-0472">Membrane</keyword>
<organism evidence="6 7">
    <name type="scientific">Rosenbergiella gaditana</name>
    <dbReference type="NCBI Taxonomy" id="2726987"/>
    <lineage>
        <taxon>Bacteria</taxon>
        <taxon>Pseudomonadati</taxon>
        <taxon>Pseudomonadota</taxon>
        <taxon>Gammaproteobacteria</taxon>
        <taxon>Enterobacterales</taxon>
        <taxon>Erwiniaceae</taxon>
        <taxon>Rosenbergiella</taxon>
    </lineage>
</organism>
<accession>A0ABS5SU86</accession>
<proteinExistence type="predicted"/>
<feature type="transmembrane region" description="Helical" evidence="5">
    <location>
        <begin position="164"/>
        <end position="187"/>
    </location>
</feature>
<dbReference type="Pfam" id="PF01943">
    <property type="entry name" value="Polysacc_synt"/>
    <property type="match status" value="1"/>
</dbReference>
<gene>
    <name evidence="6" type="ORF">HH682_03305</name>
</gene>
<feature type="transmembrane region" description="Helical" evidence="5">
    <location>
        <begin position="353"/>
        <end position="377"/>
    </location>
</feature>
<evidence type="ECO:0000256" key="5">
    <source>
        <dbReference type="SAM" id="Phobius"/>
    </source>
</evidence>
<feature type="transmembrane region" description="Helical" evidence="5">
    <location>
        <begin position="320"/>
        <end position="341"/>
    </location>
</feature>
<feature type="transmembrane region" description="Helical" evidence="5">
    <location>
        <begin position="75"/>
        <end position="102"/>
    </location>
</feature>
<evidence type="ECO:0000313" key="7">
    <source>
        <dbReference type="Proteomes" id="UP000790096"/>
    </source>
</evidence>